<dbReference type="EMBL" id="JXTB01000315">
    <property type="protein sequence ID" value="PON46258.1"/>
    <property type="molecule type" value="Genomic_DNA"/>
</dbReference>
<comment type="caution">
    <text evidence="1">The sequence shown here is derived from an EMBL/GenBank/DDBJ whole genome shotgun (WGS) entry which is preliminary data.</text>
</comment>
<protein>
    <submittedName>
        <fullName evidence="1">Uncharacterized protein</fullName>
    </submittedName>
</protein>
<sequence length="136" mass="15433">MAACPHGSFPSVHPSNVSYLINLNGCLVLTRWWRKPASALLLGLNLDLDNQWKLSPIVWNSFRIGMRKRICLGLSPPWSTKLVLYLTFSLELHFLLFLDIVTSLLTMLPPRGLLLVIVIDVLATHASVCKYYQSWL</sequence>
<name>A0A2P5BBU2_PARAD</name>
<gene>
    <name evidence="1" type="ORF">PanWU01x14_252720</name>
</gene>
<evidence type="ECO:0000313" key="1">
    <source>
        <dbReference type="EMBL" id="PON46258.1"/>
    </source>
</evidence>
<proteinExistence type="predicted"/>
<dbReference type="OrthoDB" id="10536809at2759"/>
<evidence type="ECO:0000313" key="2">
    <source>
        <dbReference type="Proteomes" id="UP000237105"/>
    </source>
</evidence>
<dbReference type="AlphaFoldDB" id="A0A2P5BBU2"/>
<organism evidence="1 2">
    <name type="scientific">Parasponia andersonii</name>
    <name type="common">Sponia andersonii</name>
    <dbReference type="NCBI Taxonomy" id="3476"/>
    <lineage>
        <taxon>Eukaryota</taxon>
        <taxon>Viridiplantae</taxon>
        <taxon>Streptophyta</taxon>
        <taxon>Embryophyta</taxon>
        <taxon>Tracheophyta</taxon>
        <taxon>Spermatophyta</taxon>
        <taxon>Magnoliopsida</taxon>
        <taxon>eudicotyledons</taxon>
        <taxon>Gunneridae</taxon>
        <taxon>Pentapetalae</taxon>
        <taxon>rosids</taxon>
        <taxon>fabids</taxon>
        <taxon>Rosales</taxon>
        <taxon>Cannabaceae</taxon>
        <taxon>Parasponia</taxon>
    </lineage>
</organism>
<keyword evidence="2" id="KW-1185">Reference proteome</keyword>
<accession>A0A2P5BBU2</accession>
<reference evidence="2" key="1">
    <citation type="submission" date="2016-06" db="EMBL/GenBank/DDBJ databases">
        <title>Parallel loss of symbiosis genes in relatives of nitrogen-fixing non-legume Parasponia.</title>
        <authorList>
            <person name="Van Velzen R."/>
            <person name="Holmer R."/>
            <person name="Bu F."/>
            <person name="Rutten L."/>
            <person name="Van Zeijl A."/>
            <person name="Liu W."/>
            <person name="Santuari L."/>
            <person name="Cao Q."/>
            <person name="Sharma T."/>
            <person name="Shen D."/>
            <person name="Roswanjaya Y."/>
            <person name="Wardhani T."/>
            <person name="Kalhor M.S."/>
            <person name="Jansen J."/>
            <person name="Van den Hoogen J."/>
            <person name="Gungor B."/>
            <person name="Hartog M."/>
            <person name="Hontelez J."/>
            <person name="Verver J."/>
            <person name="Yang W.-C."/>
            <person name="Schijlen E."/>
            <person name="Repin R."/>
            <person name="Schilthuizen M."/>
            <person name="Schranz E."/>
            <person name="Heidstra R."/>
            <person name="Miyata K."/>
            <person name="Fedorova E."/>
            <person name="Kohlen W."/>
            <person name="Bisseling T."/>
            <person name="Smit S."/>
            <person name="Geurts R."/>
        </authorList>
    </citation>
    <scope>NUCLEOTIDE SEQUENCE [LARGE SCALE GENOMIC DNA]</scope>
    <source>
        <strain evidence="2">cv. WU1-14</strain>
    </source>
</reference>
<dbReference type="Proteomes" id="UP000237105">
    <property type="component" value="Unassembled WGS sequence"/>
</dbReference>